<dbReference type="RefSeq" id="WP_131923991.1">
    <property type="nucleotide sequence ID" value="NZ_SMAG01000003.1"/>
</dbReference>
<dbReference type="AlphaFoldDB" id="A0A4R3LAQ5"/>
<evidence type="ECO:0000313" key="1">
    <source>
        <dbReference type="EMBL" id="TCS94596.1"/>
    </source>
</evidence>
<evidence type="ECO:0000313" key="2">
    <source>
        <dbReference type="Proteomes" id="UP000294937"/>
    </source>
</evidence>
<keyword evidence="2" id="KW-1185">Reference proteome</keyword>
<accession>A0A4R3LAQ5</accession>
<dbReference type="EMBL" id="SMAG01000003">
    <property type="protein sequence ID" value="TCS94596.1"/>
    <property type="molecule type" value="Genomic_DNA"/>
</dbReference>
<gene>
    <name evidence="1" type="ORF">EDD58_1037</name>
</gene>
<name>A0A4R3LAQ5_9BACL</name>
<organism evidence="1 2">
    <name type="scientific">Hazenella coriacea</name>
    <dbReference type="NCBI Taxonomy" id="1179467"/>
    <lineage>
        <taxon>Bacteria</taxon>
        <taxon>Bacillati</taxon>
        <taxon>Bacillota</taxon>
        <taxon>Bacilli</taxon>
        <taxon>Bacillales</taxon>
        <taxon>Thermoactinomycetaceae</taxon>
        <taxon>Hazenella</taxon>
    </lineage>
</organism>
<reference evidence="1 2" key="1">
    <citation type="submission" date="2019-03" db="EMBL/GenBank/DDBJ databases">
        <title>Genomic Encyclopedia of Type Strains, Phase IV (KMG-IV): sequencing the most valuable type-strain genomes for metagenomic binning, comparative biology and taxonomic classification.</title>
        <authorList>
            <person name="Goeker M."/>
        </authorList>
    </citation>
    <scope>NUCLEOTIDE SEQUENCE [LARGE SCALE GENOMIC DNA]</scope>
    <source>
        <strain evidence="1 2">DSM 45707</strain>
    </source>
</reference>
<dbReference type="OrthoDB" id="2990617at2"/>
<comment type="caution">
    <text evidence="1">The sequence shown here is derived from an EMBL/GenBank/DDBJ whole genome shotgun (WGS) entry which is preliminary data.</text>
</comment>
<protein>
    <submittedName>
        <fullName evidence="1">Uncharacterized protein</fullName>
    </submittedName>
</protein>
<dbReference type="Proteomes" id="UP000294937">
    <property type="component" value="Unassembled WGS sequence"/>
</dbReference>
<sequence>MSHPHHAENLLIPITKVEPCAYCGKEAHYVEISFETPICSPECAKQIWKEYVDTQLSRKFKPVHPDK</sequence>
<proteinExistence type="predicted"/>